<comment type="similarity">
    <text evidence="4">Belongs to the TRAFAC class translation factor GTPase superfamily. Classic translation factor GTPase family. BipA subfamily.</text>
</comment>
<dbReference type="STRING" id="515622.bpr_I2457"/>
<sequence>MKQTRNDVRNVAIIAHVDHGKTTLVDGLLRQSGVFRAGQEVVERVMDSGDIEKERGITIMSKNTAITYKDIKINVIDTPGHADFGGEVERVLKMVNGVILVVDAFEGPMPQTKFVLGKAMDLGLPVIVCVNKIDRPEARPKEVIDEVLELLMDLGADDNQLDCPFVFASAKAGTSSLSLDEQGTDMKPLLDTIINYIPAPVGDPDASTQVLISTIDYNEYVGRIGVGKVDNGVVKVNQEVVVVNHHEPERRIKTKISKLYEYDGLGRVEVQEAKIGSIVAISGIEDLKIGDTICSVDNQVAIPFQKISEPTISMNFIVNDSPLAGQEGKYVTSRHLRDRLYRELNTDVSLRVEDTDTTETFKVSGRGELHLSVLIETMRREGFEFAVSKAEVIYHTDEAGHKLEPMEKCYIDVPDEFSGSVIQKLGERKGELVNMGAGNGGYTRLEFNIPSRGLIGYRGEFMTDTKGNGIINTIFDGYAPYKGDMNYRKTGSVIAFETGEATAYGLFNAQDRGTLFIKTGDKVYSGMVIGTSGKSEDVEVNVCKTKHLTNTRTSSSDEALRLVPPRIMSLEQCIEFIDNDELLEVTPTSLRIRKRILDPTLRKRASFKK</sequence>
<dbReference type="Pfam" id="PF21018">
    <property type="entry name" value="BipA_C"/>
    <property type="match status" value="1"/>
</dbReference>
<dbReference type="InterPro" id="IPR027417">
    <property type="entry name" value="P-loop_NTPase"/>
</dbReference>
<dbReference type="SMART" id="SM00838">
    <property type="entry name" value="EFG_C"/>
    <property type="match status" value="1"/>
</dbReference>
<dbReference type="InterPro" id="IPR006298">
    <property type="entry name" value="BipA"/>
</dbReference>
<feature type="binding site" evidence="4">
    <location>
        <begin position="18"/>
        <end position="23"/>
    </location>
    <ligand>
        <name>GTP</name>
        <dbReference type="ChEBI" id="CHEBI:37565"/>
    </ligand>
</feature>
<dbReference type="GO" id="GO:1990904">
    <property type="term" value="C:ribonucleoprotein complex"/>
    <property type="evidence" value="ECO:0007669"/>
    <property type="project" value="TreeGrafter"/>
</dbReference>
<dbReference type="Proteomes" id="UP000001299">
    <property type="component" value="Chromosome 1"/>
</dbReference>
<feature type="binding site" evidence="4">
    <location>
        <begin position="131"/>
        <end position="134"/>
    </location>
    <ligand>
        <name>GTP</name>
        <dbReference type="ChEBI" id="CHEBI:37565"/>
    </ligand>
</feature>
<dbReference type="FunFam" id="2.40.50.250:FF:000001">
    <property type="entry name" value="GTP-binding protein TypA"/>
    <property type="match status" value="1"/>
</dbReference>
<evidence type="ECO:0000256" key="1">
    <source>
        <dbReference type="ARBA" id="ARBA00022741"/>
    </source>
</evidence>
<dbReference type="InterPro" id="IPR035651">
    <property type="entry name" value="BipA_V"/>
</dbReference>
<keyword evidence="4" id="KW-0699">rRNA-binding</keyword>
<dbReference type="CDD" id="cd16263">
    <property type="entry name" value="BipA_III"/>
    <property type="match status" value="1"/>
</dbReference>
<comment type="subcellular location">
    <subcellularLocation>
        <location evidence="4">Cytoplasm</location>
    </subcellularLocation>
    <text evidence="4">Binds to ribosomes.</text>
</comment>
<dbReference type="Gene3D" id="3.40.50.300">
    <property type="entry name" value="P-loop containing nucleotide triphosphate hydrolases"/>
    <property type="match status" value="1"/>
</dbReference>
<keyword evidence="7" id="KW-1185">Reference proteome</keyword>
<dbReference type="Gene3D" id="2.40.30.10">
    <property type="entry name" value="Translation factors"/>
    <property type="match status" value="1"/>
</dbReference>
<comment type="function">
    <text evidence="4">A 50S ribosomal subunit assembly protein with GTPase activity, required for 50S subunit assembly at low temperatures, may also play a role in translation. Binds GTP and analogs. Binds the 70S ribosome between the 30S and 50S subunits, in a similar position as ribosome-bound EF-G; it contacts a number of ribosomal proteins, both rRNAs and the A-site tRNA.</text>
</comment>
<dbReference type="CDD" id="cd03691">
    <property type="entry name" value="BipA_TypA_II"/>
    <property type="match status" value="1"/>
</dbReference>
<evidence type="ECO:0000256" key="2">
    <source>
        <dbReference type="ARBA" id="ARBA00023134"/>
    </source>
</evidence>
<evidence type="ECO:0000256" key="4">
    <source>
        <dbReference type="HAMAP-Rule" id="MF_00849"/>
    </source>
</evidence>
<dbReference type="NCBIfam" id="TIGR01394">
    <property type="entry name" value="TypA_BipA"/>
    <property type="match status" value="1"/>
</dbReference>
<keyword evidence="4" id="KW-0694">RNA-binding</keyword>
<dbReference type="GO" id="GO:0043022">
    <property type="term" value="F:ribosome binding"/>
    <property type="evidence" value="ECO:0007669"/>
    <property type="project" value="UniProtKB-UniRule"/>
</dbReference>
<keyword evidence="2 4" id="KW-0342">GTP-binding</keyword>
<dbReference type="FunFam" id="3.30.70.870:FF:000003">
    <property type="entry name" value="GTP-binding protein TypA"/>
    <property type="match status" value="1"/>
</dbReference>
<comment type="subunit">
    <text evidence="4">Monomer.</text>
</comment>
<dbReference type="NCBIfam" id="TIGR00231">
    <property type="entry name" value="small_GTP"/>
    <property type="match status" value="1"/>
</dbReference>
<comment type="catalytic activity">
    <reaction evidence="3 4">
        <text>GTP + H2O = GDP + phosphate + H(+)</text>
        <dbReference type="Rhea" id="RHEA:19669"/>
        <dbReference type="ChEBI" id="CHEBI:15377"/>
        <dbReference type="ChEBI" id="CHEBI:15378"/>
        <dbReference type="ChEBI" id="CHEBI:37565"/>
        <dbReference type="ChEBI" id="CHEBI:43474"/>
        <dbReference type="ChEBI" id="CHEBI:58189"/>
    </reaction>
</comment>
<dbReference type="CDD" id="cd03710">
    <property type="entry name" value="BipA_TypA_C"/>
    <property type="match status" value="1"/>
</dbReference>
<reference evidence="6 7" key="1">
    <citation type="journal article" date="2010" name="PLoS ONE">
        <title>The glycobiome of the rumen bacterium Butyrivibrio proteoclasticus B316(T) highlights adaptation to a polysaccharide-rich environment.</title>
        <authorList>
            <person name="Kelly W.J."/>
            <person name="Leahy S.C."/>
            <person name="Altermann E."/>
            <person name="Yeoman C.J."/>
            <person name="Dunne J.C."/>
            <person name="Kong Z."/>
            <person name="Pacheco D.M."/>
            <person name="Li D."/>
            <person name="Noel S.J."/>
            <person name="Moon C.D."/>
            <person name="Cookson A.L."/>
            <person name="Attwood G.T."/>
        </authorList>
    </citation>
    <scope>NUCLEOTIDE SEQUENCE [LARGE SCALE GENOMIC DNA]</scope>
    <source>
        <strain evidence="7">ATCC 51982 / DSM 14932 / B316</strain>
    </source>
</reference>
<dbReference type="EMBL" id="CP001810">
    <property type="protein sequence ID" value="ADL35190.1"/>
    <property type="molecule type" value="Genomic_DNA"/>
</dbReference>
<keyword evidence="4" id="KW-0690">Ribosome biogenesis</keyword>
<dbReference type="GO" id="GO:0009409">
    <property type="term" value="P:response to cold"/>
    <property type="evidence" value="ECO:0007669"/>
    <property type="project" value="UniProtKB-ARBA"/>
</dbReference>
<dbReference type="InterPro" id="IPR047043">
    <property type="entry name" value="BipA_III"/>
</dbReference>
<dbReference type="InterPro" id="IPR000795">
    <property type="entry name" value="T_Tr_GTP-bd_dom"/>
</dbReference>
<dbReference type="Gene3D" id="3.30.70.870">
    <property type="entry name" value="Elongation Factor G (Translational Gtpase), domain 3"/>
    <property type="match status" value="1"/>
</dbReference>
<dbReference type="PANTHER" id="PTHR42908:SF8">
    <property type="entry name" value="TR-TYPE G DOMAIN-CONTAINING PROTEIN"/>
    <property type="match status" value="1"/>
</dbReference>
<dbReference type="InterPro" id="IPR042116">
    <property type="entry name" value="TypA/BipA_C"/>
</dbReference>
<dbReference type="InterPro" id="IPR009000">
    <property type="entry name" value="Transl_B-barrel_sf"/>
</dbReference>
<dbReference type="InterPro" id="IPR048876">
    <property type="entry name" value="BipA_C"/>
</dbReference>
<evidence type="ECO:0000256" key="3">
    <source>
        <dbReference type="ARBA" id="ARBA00048548"/>
    </source>
</evidence>
<dbReference type="InterPro" id="IPR035647">
    <property type="entry name" value="EFG_III/V"/>
</dbReference>
<dbReference type="InterPro" id="IPR004161">
    <property type="entry name" value="EFTu-like_2"/>
</dbReference>
<accession>E0RVN2</accession>
<dbReference type="AlphaFoldDB" id="E0RVN2"/>
<dbReference type="SUPFAM" id="SSF52540">
    <property type="entry name" value="P-loop containing nucleoside triphosphate hydrolases"/>
    <property type="match status" value="1"/>
</dbReference>
<dbReference type="PANTHER" id="PTHR42908">
    <property type="entry name" value="TRANSLATION ELONGATION FACTOR-RELATED"/>
    <property type="match status" value="1"/>
</dbReference>
<dbReference type="Pfam" id="PF00009">
    <property type="entry name" value="GTP_EFTU"/>
    <property type="match status" value="1"/>
</dbReference>
<dbReference type="InterPro" id="IPR047042">
    <property type="entry name" value="BipA_II"/>
</dbReference>
<dbReference type="Gene3D" id="3.30.70.240">
    <property type="match status" value="1"/>
</dbReference>
<dbReference type="eggNOG" id="COG1217">
    <property type="taxonomic scope" value="Bacteria"/>
</dbReference>
<dbReference type="PROSITE" id="PS51722">
    <property type="entry name" value="G_TR_2"/>
    <property type="match status" value="1"/>
</dbReference>
<evidence type="ECO:0000313" key="6">
    <source>
        <dbReference type="EMBL" id="ADL35190.1"/>
    </source>
</evidence>
<dbReference type="Gene3D" id="2.40.50.250">
    <property type="entry name" value="bipa protein"/>
    <property type="match status" value="1"/>
</dbReference>
<name>E0RVN2_BUTPB</name>
<dbReference type="GO" id="GO:0003924">
    <property type="term" value="F:GTPase activity"/>
    <property type="evidence" value="ECO:0007669"/>
    <property type="project" value="UniProtKB-UniRule"/>
</dbReference>
<dbReference type="RefSeq" id="WP_013281843.1">
    <property type="nucleotide sequence ID" value="NC_014387.1"/>
</dbReference>
<dbReference type="KEGG" id="bpb:bpr_I2457"/>
<dbReference type="PRINTS" id="PR00315">
    <property type="entry name" value="ELONGATNFCT"/>
</dbReference>
<dbReference type="GO" id="GO:0005829">
    <property type="term" value="C:cytosol"/>
    <property type="evidence" value="ECO:0007669"/>
    <property type="project" value="TreeGrafter"/>
</dbReference>
<keyword evidence="4" id="KW-0378">Hydrolase</keyword>
<dbReference type="InterPro" id="IPR047041">
    <property type="entry name" value="BipA_GTP-bd_dom"/>
</dbReference>
<dbReference type="GO" id="GO:0000027">
    <property type="term" value="P:ribosomal large subunit assembly"/>
    <property type="evidence" value="ECO:0007669"/>
    <property type="project" value="UniProtKB-UniRule"/>
</dbReference>
<dbReference type="EC" id="3.6.5.-" evidence="4"/>
<dbReference type="CDD" id="cd01891">
    <property type="entry name" value="TypA_BipA"/>
    <property type="match status" value="1"/>
</dbReference>
<keyword evidence="4" id="KW-0963">Cytoplasm</keyword>
<dbReference type="GO" id="GO:0000049">
    <property type="term" value="F:tRNA binding"/>
    <property type="evidence" value="ECO:0007669"/>
    <property type="project" value="UniProtKB-KW"/>
</dbReference>
<evidence type="ECO:0000259" key="5">
    <source>
        <dbReference type="PROSITE" id="PS51722"/>
    </source>
</evidence>
<dbReference type="FunFam" id="3.40.50.300:FF:000055">
    <property type="entry name" value="GTP-binding protein TypA"/>
    <property type="match status" value="1"/>
</dbReference>
<proteinExistence type="inferred from homology"/>
<keyword evidence="1 4" id="KW-0547">Nucleotide-binding</keyword>
<dbReference type="HOGENOM" id="CLU_017016_4_0_9"/>
<organism evidence="6 7">
    <name type="scientific">Butyrivibrio proteoclasticus (strain ATCC 51982 / DSM 14932 / B316)</name>
    <name type="common">Clostridium proteoclasticum</name>
    <dbReference type="NCBI Taxonomy" id="515622"/>
    <lineage>
        <taxon>Bacteria</taxon>
        <taxon>Bacillati</taxon>
        <taxon>Bacillota</taxon>
        <taxon>Clostridia</taxon>
        <taxon>Lachnospirales</taxon>
        <taxon>Lachnospiraceae</taxon>
        <taxon>Butyrivibrio</taxon>
    </lineage>
</organism>
<dbReference type="Pfam" id="PF03144">
    <property type="entry name" value="GTP_EFTU_D2"/>
    <property type="match status" value="1"/>
</dbReference>
<keyword evidence="4" id="KW-0820">tRNA-binding</keyword>
<feature type="domain" description="Tr-type G" evidence="5">
    <location>
        <begin position="6"/>
        <end position="201"/>
    </location>
</feature>
<dbReference type="SUPFAM" id="SSF54980">
    <property type="entry name" value="EF-G C-terminal domain-like"/>
    <property type="match status" value="2"/>
</dbReference>
<dbReference type="FunFam" id="2.40.30.10:FF:000016">
    <property type="entry name" value="GTP-binding protein TypA"/>
    <property type="match status" value="1"/>
</dbReference>
<dbReference type="InterPro" id="IPR000640">
    <property type="entry name" value="EFG_V-like"/>
</dbReference>
<dbReference type="PROSITE" id="PS00301">
    <property type="entry name" value="G_TR_1"/>
    <property type="match status" value="1"/>
</dbReference>
<dbReference type="FunFam" id="3.30.70.240:FF:000002">
    <property type="entry name" value="GTP-binding protein TypA"/>
    <property type="match status" value="1"/>
</dbReference>
<protein>
    <recommendedName>
        <fullName evidence="4">Large ribosomal subunit assembly factor BipA</fullName>
        <ecNumber evidence="4">3.6.5.-</ecNumber>
    </recommendedName>
    <alternativeName>
        <fullName evidence="4">GTP-binding protein BipA</fullName>
    </alternativeName>
</protein>
<dbReference type="InterPro" id="IPR031157">
    <property type="entry name" value="G_TR_CS"/>
</dbReference>
<dbReference type="InterPro" id="IPR005225">
    <property type="entry name" value="Small_GTP-bd"/>
</dbReference>
<dbReference type="SUPFAM" id="SSF50447">
    <property type="entry name" value="Translation proteins"/>
    <property type="match status" value="1"/>
</dbReference>
<dbReference type="HAMAP" id="MF_00849">
    <property type="entry name" value="BipA"/>
    <property type="match status" value="1"/>
</dbReference>
<dbReference type="GO" id="GO:0005525">
    <property type="term" value="F:GTP binding"/>
    <property type="evidence" value="ECO:0007669"/>
    <property type="project" value="UniProtKB-UniRule"/>
</dbReference>
<dbReference type="GO" id="GO:0019843">
    <property type="term" value="F:rRNA binding"/>
    <property type="evidence" value="ECO:0007669"/>
    <property type="project" value="UniProtKB-KW"/>
</dbReference>
<evidence type="ECO:0000313" key="7">
    <source>
        <dbReference type="Proteomes" id="UP000001299"/>
    </source>
</evidence>
<dbReference type="Pfam" id="PF00679">
    <property type="entry name" value="EFG_C"/>
    <property type="match status" value="1"/>
</dbReference>
<gene>
    <name evidence="6" type="primary">typA</name>
    <name evidence="4" type="synonym">bipA</name>
    <name evidence="6" type="ordered locus">bpr_I2457</name>
</gene>
<dbReference type="GO" id="GO:0010467">
    <property type="term" value="P:gene expression"/>
    <property type="evidence" value="ECO:0007669"/>
    <property type="project" value="UniProtKB-ARBA"/>
</dbReference>